<keyword evidence="2" id="KW-1185">Reference proteome</keyword>
<comment type="caution">
    <text evidence="1">The sequence shown here is derived from an EMBL/GenBank/DDBJ whole genome shotgun (WGS) entry which is preliminary data.</text>
</comment>
<evidence type="ECO:0000313" key="2">
    <source>
        <dbReference type="Proteomes" id="UP000324222"/>
    </source>
</evidence>
<reference evidence="1 2" key="1">
    <citation type="submission" date="2019-05" db="EMBL/GenBank/DDBJ databases">
        <title>Another draft genome of Portunus trituberculatus and its Hox gene families provides insights of decapod evolution.</title>
        <authorList>
            <person name="Jeong J.-H."/>
            <person name="Song I."/>
            <person name="Kim S."/>
            <person name="Choi T."/>
            <person name="Kim D."/>
            <person name="Ryu S."/>
            <person name="Kim W."/>
        </authorList>
    </citation>
    <scope>NUCLEOTIDE SEQUENCE [LARGE SCALE GENOMIC DNA]</scope>
    <source>
        <tissue evidence="1">Muscle</tissue>
    </source>
</reference>
<gene>
    <name evidence="1" type="ORF">E2C01_037776</name>
</gene>
<name>A0A5B7FCD2_PORTR</name>
<dbReference type="Proteomes" id="UP000324222">
    <property type="component" value="Unassembled WGS sequence"/>
</dbReference>
<evidence type="ECO:0000313" key="1">
    <source>
        <dbReference type="EMBL" id="MPC44112.1"/>
    </source>
</evidence>
<proteinExistence type="predicted"/>
<protein>
    <submittedName>
        <fullName evidence="1">Uncharacterized protein</fullName>
    </submittedName>
</protein>
<accession>A0A5B7FCD2</accession>
<sequence length="76" mass="8460">MYVLKAGKMSSSCELCPDFLAEYPPECRTSGRTVVVGSKARSTIVDASRQREDGRDQYLSTVQPLNVHVSCKQNYT</sequence>
<dbReference type="EMBL" id="VSRR010006131">
    <property type="protein sequence ID" value="MPC44112.1"/>
    <property type="molecule type" value="Genomic_DNA"/>
</dbReference>
<organism evidence="1 2">
    <name type="scientific">Portunus trituberculatus</name>
    <name type="common">Swimming crab</name>
    <name type="synonym">Neptunus trituberculatus</name>
    <dbReference type="NCBI Taxonomy" id="210409"/>
    <lineage>
        <taxon>Eukaryota</taxon>
        <taxon>Metazoa</taxon>
        <taxon>Ecdysozoa</taxon>
        <taxon>Arthropoda</taxon>
        <taxon>Crustacea</taxon>
        <taxon>Multicrustacea</taxon>
        <taxon>Malacostraca</taxon>
        <taxon>Eumalacostraca</taxon>
        <taxon>Eucarida</taxon>
        <taxon>Decapoda</taxon>
        <taxon>Pleocyemata</taxon>
        <taxon>Brachyura</taxon>
        <taxon>Eubrachyura</taxon>
        <taxon>Portunoidea</taxon>
        <taxon>Portunidae</taxon>
        <taxon>Portuninae</taxon>
        <taxon>Portunus</taxon>
    </lineage>
</organism>
<dbReference type="AlphaFoldDB" id="A0A5B7FCD2"/>